<sequence length="136" mass="14583">MIKRTGELTLTILGMIIALMIFIFGIFAKTLKNTQELQDLIKQSNATNNASITADDMVQAVHMLGTSLILSGILGFIIALVAIFFIKGNKKPKLAGTLLIIAALITVILSVGIGLLVGILFLIAAIMCFVRKPKTI</sequence>
<gene>
    <name evidence="3" type="ORF">ACFSTF_13005</name>
</gene>
<organism evidence="3 4">
    <name type="scientific">Terrilactibacillus laevilacticus</name>
    <dbReference type="NCBI Taxonomy" id="1380157"/>
    <lineage>
        <taxon>Bacteria</taxon>
        <taxon>Bacillati</taxon>
        <taxon>Bacillota</taxon>
        <taxon>Bacilli</taxon>
        <taxon>Bacillales</taxon>
        <taxon>Bacillaceae</taxon>
        <taxon>Terrilactibacillus</taxon>
    </lineage>
</organism>
<reference evidence="4" key="1">
    <citation type="journal article" date="2019" name="Int. J. Syst. Evol. Microbiol.">
        <title>The Global Catalogue of Microorganisms (GCM) 10K type strain sequencing project: providing services to taxonomists for standard genome sequencing and annotation.</title>
        <authorList>
            <consortium name="The Broad Institute Genomics Platform"/>
            <consortium name="The Broad Institute Genome Sequencing Center for Infectious Disease"/>
            <person name="Wu L."/>
            <person name="Ma J."/>
        </authorList>
    </citation>
    <scope>NUCLEOTIDE SEQUENCE [LARGE SCALE GENOMIC DNA]</scope>
    <source>
        <strain evidence="4">TISTR 2241</strain>
    </source>
</reference>
<evidence type="ECO:0000256" key="1">
    <source>
        <dbReference type="SAM" id="Phobius"/>
    </source>
</evidence>
<feature type="transmembrane region" description="Helical" evidence="1">
    <location>
        <begin position="7"/>
        <end position="28"/>
    </location>
</feature>
<dbReference type="RefSeq" id="WP_141189997.1">
    <property type="nucleotide sequence ID" value="NZ_JBHUMR010000014.1"/>
</dbReference>
<evidence type="ECO:0000313" key="3">
    <source>
        <dbReference type="EMBL" id="MFD2618227.1"/>
    </source>
</evidence>
<evidence type="ECO:0000313" key="4">
    <source>
        <dbReference type="Proteomes" id="UP001597458"/>
    </source>
</evidence>
<dbReference type="Proteomes" id="UP001597458">
    <property type="component" value="Unassembled WGS sequence"/>
</dbReference>
<proteinExistence type="predicted"/>
<keyword evidence="1" id="KW-0812">Transmembrane</keyword>
<dbReference type="Pfam" id="PF13273">
    <property type="entry name" value="DUF4064"/>
    <property type="match status" value="1"/>
</dbReference>
<keyword evidence="1" id="KW-0472">Membrane</keyword>
<evidence type="ECO:0000259" key="2">
    <source>
        <dbReference type="Pfam" id="PF13273"/>
    </source>
</evidence>
<feature type="transmembrane region" description="Helical" evidence="1">
    <location>
        <begin position="63"/>
        <end position="86"/>
    </location>
</feature>
<keyword evidence="1" id="KW-1133">Transmembrane helix</keyword>
<feature type="domain" description="DUF4064" evidence="2">
    <location>
        <begin position="3"/>
        <end position="108"/>
    </location>
</feature>
<dbReference type="InterPro" id="IPR025273">
    <property type="entry name" value="DUF4064"/>
</dbReference>
<keyword evidence="4" id="KW-1185">Reference proteome</keyword>
<accession>A0ABW5PTX4</accession>
<feature type="transmembrane region" description="Helical" evidence="1">
    <location>
        <begin position="98"/>
        <end position="127"/>
    </location>
</feature>
<dbReference type="EMBL" id="JBHUMR010000014">
    <property type="protein sequence ID" value="MFD2618227.1"/>
    <property type="molecule type" value="Genomic_DNA"/>
</dbReference>
<name>A0ABW5PTX4_9BACI</name>
<protein>
    <submittedName>
        <fullName evidence="3">DUF4064 domain-containing protein</fullName>
    </submittedName>
</protein>
<comment type="caution">
    <text evidence="3">The sequence shown here is derived from an EMBL/GenBank/DDBJ whole genome shotgun (WGS) entry which is preliminary data.</text>
</comment>